<evidence type="ECO:0000313" key="2">
    <source>
        <dbReference type="EMBL" id="SOJ55362.1"/>
    </source>
</evidence>
<dbReference type="Proteomes" id="UP000554965">
    <property type="component" value="Unassembled WGS sequence"/>
</dbReference>
<keyword evidence="3" id="KW-1185">Reference proteome</keyword>
<name>A0A7Z7IKQ3_9MYCO</name>
<evidence type="ECO:0000256" key="1">
    <source>
        <dbReference type="SAM" id="MobiDB-lite"/>
    </source>
</evidence>
<protein>
    <submittedName>
        <fullName evidence="2">Uncharacterized protein</fullName>
    </submittedName>
</protein>
<accession>A0A7Z7IKQ3</accession>
<comment type="caution">
    <text evidence="2">The sequence shown here is derived from an EMBL/GenBank/DDBJ whole genome shotgun (WGS) entry which is preliminary data.</text>
</comment>
<feature type="region of interest" description="Disordered" evidence="1">
    <location>
        <begin position="23"/>
        <end position="46"/>
    </location>
</feature>
<sequence length="46" mass="4971">MKSESVEPLLPEGFDILGVSVRTPKEPHVPPRTHRNTFAMAGGAGR</sequence>
<organism evidence="2 3">
    <name type="scientific">Mycobacterium simulans</name>
    <dbReference type="NCBI Taxonomy" id="627089"/>
    <lineage>
        <taxon>Bacteria</taxon>
        <taxon>Bacillati</taxon>
        <taxon>Actinomycetota</taxon>
        <taxon>Actinomycetes</taxon>
        <taxon>Mycobacteriales</taxon>
        <taxon>Mycobacteriaceae</taxon>
        <taxon>Mycobacterium</taxon>
    </lineage>
</organism>
<proteinExistence type="predicted"/>
<evidence type="ECO:0000313" key="3">
    <source>
        <dbReference type="Proteomes" id="UP000554965"/>
    </source>
</evidence>
<dbReference type="EMBL" id="OCTY01000002">
    <property type="protein sequence ID" value="SOJ55362.1"/>
    <property type="molecule type" value="Genomic_DNA"/>
</dbReference>
<reference evidence="2 3" key="1">
    <citation type="submission" date="2017-10" db="EMBL/GenBank/DDBJ databases">
        <authorList>
            <consortium name="Urmite Genomes"/>
        </authorList>
    </citation>
    <scope>NUCLEOTIDE SEQUENCE [LARGE SCALE GENOMIC DNA]</scope>
    <source>
        <strain evidence="2 3">FB-527</strain>
    </source>
</reference>
<dbReference type="AlphaFoldDB" id="A0A7Z7IKQ3"/>
<gene>
    <name evidence="2" type="ORF">MSIMFB_02849</name>
</gene>